<evidence type="ECO:0000313" key="8">
    <source>
        <dbReference type="EMBL" id="CAD7272785.1"/>
    </source>
</evidence>
<dbReference type="OrthoDB" id="10261408at2759"/>
<dbReference type="GO" id="GO:0008406">
    <property type="term" value="P:gonad development"/>
    <property type="evidence" value="ECO:0007669"/>
    <property type="project" value="UniProtKB-ARBA"/>
</dbReference>
<dbReference type="Pfam" id="PF00651">
    <property type="entry name" value="BTB"/>
    <property type="match status" value="1"/>
</dbReference>
<feature type="region of interest" description="Disordered" evidence="6">
    <location>
        <begin position="145"/>
        <end position="276"/>
    </location>
</feature>
<dbReference type="GO" id="GO:0048813">
    <property type="term" value="P:dendrite morphogenesis"/>
    <property type="evidence" value="ECO:0007669"/>
    <property type="project" value="UniProtKB-ARBA"/>
</dbReference>
<dbReference type="Proteomes" id="UP000678499">
    <property type="component" value="Unassembled WGS sequence"/>
</dbReference>
<dbReference type="GO" id="GO:0016199">
    <property type="term" value="P:axon midline choice point recognition"/>
    <property type="evidence" value="ECO:0007669"/>
    <property type="project" value="UniProtKB-ARBA"/>
</dbReference>
<dbReference type="GO" id="GO:0005634">
    <property type="term" value="C:nucleus"/>
    <property type="evidence" value="ECO:0007669"/>
    <property type="project" value="TreeGrafter"/>
</dbReference>
<dbReference type="PROSITE" id="PS50097">
    <property type="entry name" value="BTB"/>
    <property type="match status" value="1"/>
</dbReference>
<evidence type="ECO:0000256" key="5">
    <source>
        <dbReference type="ARBA" id="ARBA00037382"/>
    </source>
</evidence>
<protein>
    <recommendedName>
        <fullName evidence="7">BTB domain-containing protein</fullName>
    </recommendedName>
</protein>
<dbReference type="GO" id="GO:0007526">
    <property type="term" value="P:larval somatic muscle development"/>
    <property type="evidence" value="ECO:0007669"/>
    <property type="project" value="UniProtKB-ARBA"/>
</dbReference>
<evidence type="ECO:0000256" key="6">
    <source>
        <dbReference type="SAM" id="MobiDB-lite"/>
    </source>
</evidence>
<feature type="compositionally biased region" description="Low complexity" evidence="6">
    <location>
        <begin position="341"/>
        <end position="354"/>
    </location>
</feature>
<feature type="compositionally biased region" description="Polar residues" evidence="6">
    <location>
        <begin position="145"/>
        <end position="176"/>
    </location>
</feature>
<accession>A0A7R9G860</accession>
<dbReference type="SMART" id="SM00225">
    <property type="entry name" value="BTB"/>
    <property type="match status" value="1"/>
</dbReference>
<dbReference type="PANTHER" id="PTHR23110:SF111">
    <property type="entry name" value="LONGITUDINALS LACKING PROTEIN, ISOFORMS F_I_K_T"/>
    <property type="match status" value="1"/>
</dbReference>
<feature type="region of interest" description="Disordered" evidence="6">
    <location>
        <begin position="334"/>
        <end position="417"/>
    </location>
</feature>
<organism evidence="8">
    <name type="scientific">Notodromas monacha</name>
    <dbReference type="NCBI Taxonomy" id="399045"/>
    <lineage>
        <taxon>Eukaryota</taxon>
        <taxon>Metazoa</taxon>
        <taxon>Ecdysozoa</taxon>
        <taxon>Arthropoda</taxon>
        <taxon>Crustacea</taxon>
        <taxon>Oligostraca</taxon>
        <taxon>Ostracoda</taxon>
        <taxon>Podocopa</taxon>
        <taxon>Podocopida</taxon>
        <taxon>Cypridocopina</taxon>
        <taxon>Cypridoidea</taxon>
        <taxon>Cyprididae</taxon>
        <taxon>Notodromas</taxon>
    </lineage>
</organism>
<evidence type="ECO:0000256" key="1">
    <source>
        <dbReference type="ARBA" id="ARBA00022473"/>
    </source>
</evidence>
<dbReference type="EMBL" id="CAJPEX010000064">
    <property type="protein sequence ID" value="CAG0912937.1"/>
    <property type="molecule type" value="Genomic_DNA"/>
</dbReference>
<dbReference type="GO" id="GO:0007464">
    <property type="term" value="P:R3/R4 cell fate commitment"/>
    <property type="evidence" value="ECO:0007669"/>
    <property type="project" value="UniProtKB-ARBA"/>
</dbReference>
<dbReference type="InterPro" id="IPR000210">
    <property type="entry name" value="BTB/POZ_dom"/>
</dbReference>
<dbReference type="GO" id="GO:0045467">
    <property type="term" value="P:R7 cell development"/>
    <property type="evidence" value="ECO:0007669"/>
    <property type="project" value="UniProtKB-ARBA"/>
</dbReference>
<dbReference type="GO" id="GO:0006357">
    <property type="term" value="P:regulation of transcription by RNA polymerase II"/>
    <property type="evidence" value="ECO:0007669"/>
    <property type="project" value="TreeGrafter"/>
</dbReference>
<gene>
    <name evidence="8" type="ORF">NMOB1V02_LOCUS707</name>
</gene>
<feature type="compositionally biased region" description="Basic and acidic residues" evidence="6">
    <location>
        <begin position="177"/>
        <end position="189"/>
    </location>
</feature>
<dbReference type="AlphaFoldDB" id="A0A7R9G860"/>
<keyword evidence="2" id="KW-0221">Differentiation</keyword>
<dbReference type="GO" id="GO:0045476">
    <property type="term" value="P:nurse cell apoptotic process"/>
    <property type="evidence" value="ECO:0007669"/>
    <property type="project" value="UniProtKB-ARBA"/>
</dbReference>
<dbReference type="CDD" id="cd18315">
    <property type="entry name" value="BTB_POZ_BAB-like"/>
    <property type="match status" value="1"/>
</dbReference>
<dbReference type="SUPFAM" id="SSF54695">
    <property type="entry name" value="POZ domain"/>
    <property type="match status" value="1"/>
</dbReference>
<dbReference type="Gene3D" id="3.30.710.10">
    <property type="entry name" value="Potassium Channel Kv1.1, Chain A"/>
    <property type="match status" value="1"/>
</dbReference>
<name>A0A7R9G860_9CRUS</name>
<evidence type="ECO:0000256" key="2">
    <source>
        <dbReference type="ARBA" id="ARBA00022782"/>
    </source>
</evidence>
<dbReference type="InterPro" id="IPR051095">
    <property type="entry name" value="Dros_DevTransReg"/>
</dbReference>
<proteinExistence type="predicted"/>
<evidence type="ECO:0000256" key="4">
    <source>
        <dbReference type="ARBA" id="ARBA00023242"/>
    </source>
</evidence>
<evidence type="ECO:0000313" key="9">
    <source>
        <dbReference type="Proteomes" id="UP000678499"/>
    </source>
</evidence>
<keyword evidence="3" id="KW-0524">Neurogenesis</keyword>
<comment type="function">
    <text evidence="5">Putative transcription factor required for axon growth and guidance in the central and peripheral nervous systems. Repels CNS axons away from the midline by promoting the expression of the midline repellent sli and its receptor robo.</text>
</comment>
<keyword evidence="1" id="KW-0217">Developmental protein</keyword>
<dbReference type="PANTHER" id="PTHR23110">
    <property type="entry name" value="BTB DOMAIN TRANSCRIPTION FACTOR"/>
    <property type="match status" value="1"/>
</dbReference>
<sequence>MAACPNNVKGTGEMCRLSSATCRRRRHAEGGTIRAHRVILSACSPYFQELFEENPCQHPTVVLKDVSYPHLVALLHFIYRGEVEVDQADLPHVIMVAASLRIRELAEIASHIEMTSPTTSAPKSIQLPALKRRLDGGSLVKGHTSAVTDVSSVGSQFSGNNSDGSDTGMMNASSPPDSKRVKTCSDSHYGDGNGVLSEDSYTDHHDHSQDSPSSADTAPNLVMELEPNGNGHDDEDDDDDRDPLAADEVDSEKDPLSPTDDVNDEDPLSPQKDCIDDSVDGCLNALGNRSGDLGKEWCSDAANIKDETRGMQTSLRMSDFGLGCKKQENAAVASMKPVDLSTSSNANSPRSSHCSGRKNYPTLPPPLALIGSRNPTDLVNVQPKKKKPNINNNTSIGHIKKENDSGSGGESPKRIPSVKMEVPCDGQLEVSRVGRDVLLRPGPFITIREVMRYSVRFRKRRNLLLKLFSELEEMEMGTIVNFQNSVVFCKAPPMLLNRAALLYVGITFEEYLNKFLLSNQNLSPRMKESLVMLSPYAPEAYADVV</sequence>
<dbReference type="EMBL" id="OA882101">
    <property type="protein sequence ID" value="CAD7272785.1"/>
    <property type="molecule type" value="Genomic_DNA"/>
</dbReference>
<keyword evidence="9" id="KW-1185">Reference proteome</keyword>
<evidence type="ECO:0000259" key="7">
    <source>
        <dbReference type="PROSITE" id="PS50097"/>
    </source>
</evidence>
<reference evidence="8" key="1">
    <citation type="submission" date="2020-11" db="EMBL/GenBank/DDBJ databases">
        <authorList>
            <person name="Tran Van P."/>
        </authorList>
    </citation>
    <scope>NUCLEOTIDE SEQUENCE</scope>
</reference>
<feature type="domain" description="BTB" evidence="7">
    <location>
        <begin position="22"/>
        <end position="87"/>
    </location>
</feature>
<keyword evidence="4" id="KW-0539">Nucleus</keyword>
<evidence type="ECO:0000256" key="3">
    <source>
        <dbReference type="ARBA" id="ARBA00022902"/>
    </source>
</evidence>
<dbReference type="GO" id="GO:0035167">
    <property type="term" value="P:larval lymph gland hemopoiesis"/>
    <property type="evidence" value="ECO:0007669"/>
    <property type="project" value="UniProtKB-ARBA"/>
</dbReference>
<dbReference type="InterPro" id="IPR011333">
    <property type="entry name" value="SKP1/BTB/POZ_sf"/>
</dbReference>
<feature type="compositionally biased region" description="Acidic residues" evidence="6">
    <location>
        <begin position="233"/>
        <end position="251"/>
    </location>
</feature>